<dbReference type="FunFam" id="2.60.40.420:FF:000003">
    <property type="entry name" value="Blue copper"/>
    <property type="match status" value="1"/>
</dbReference>
<organism evidence="4 5">
    <name type="scientific">Sesamum alatum</name>
    <dbReference type="NCBI Taxonomy" id="300844"/>
    <lineage>
        <taxon>Eukaryota</taxon>
        <taxon>Viridiplantae</taxon>
        <taxon>Streptophyta</taxon>
        <taxon>Embryophyta</taxon>
        <taxon>Tracheophyta</taxon>
        <taxon>Spermatophyta</taxon>
        <taxon>Magnoliopsida</taxon>
        <taxon>eudicotyledons</taxon>
        <taxon>Gunneridae</taxon>
        <taxon>Pentapetalae</taxon>
        <taxon>asterids</taxon>
        <taxon>lamiids</taxon>
        <taxon>Lamiales</taxon>
        <taxon>Pedaliaceae</taxon>
        <taxon>Sesamum</taxon>
    </lineage>
</organism>
<dbReference type="PANTHER" id="PTHR33021">
    <property type="entry name" value="BLUE COPPER PROTEIN"/>
    <property type="match status" value="1"/>
</dbReference>
<evidence type="ECO:0000313" key="5">
    <source>
        <dbReference type="Proteomes" id="UP001293254"/>
    </source>
</evidence>
<evidence type="ECO:0000256" key="2">
    <source>
        <dbReference type="ARBA" id="ARBA00023180"/>
    </source>
</evidence>
<dbReference type="InterPro" id="IPR003245">
    <property type="entry name" value="Phytocyanin_dom"/>
</dbReference>
<dbReference type="InterPro" id="IPR008972">
    <property type="entry name" value="Cupredoxin"/>
</dbReference>
<protein>
    <submittedName>
        <fullName evidence="4">Mavicyanin</fullName>
    </submittedName>
</protein>
<gene>
    <name evidence="4" type="ORF">Salat_1729300</name>
</gene>
<comment type="caution">
    <text evidence="4">The sequence shown here is derived from an EMBL/GenBank/DDBJ whole genome shotgun (WGS) entry which is preliminary data.</text>
</comment>
<dbReference type="GO" id="GO:0005886">
    <property type="term" value="C:plasma membrane"/>
    <property type="evidence" value="ECO:0007669"/>
    <property type="project" value="TreeGrafter"/>
</dbReference>
<dbReference type="SUPFAM" id="SSF49503">
    <property type="entry name" value="Cupredoxins"/>
    <property type="match status" value="1"/>
</dbReference>
<name>A0AAE1Y962_9LAMI</name>
<dbReference type="GO" id="GO:0046872">
    <property type="term" value="F:metal ion binding"/>
    <property type="evidence" value="ECO:0007669"/>
    <property type="project" value="UniProtKB-KW"/>
</dbReference>
<dbReference type="PANTHER" id="PTHR33021:SF339">
    <property type="entry name" value="OS07G0570600 PROTEIN"/>
    <property type="match status" value="1"/>
</dbReference>
<evidence type="ECO:0000259" key="3">
    <source>
        <dbReference type="PROSITE" id="PS51485"/>
    </source>
</evidence>
<dbReference type="GO" id="GO:0009055">
    <property type="term" value="F:electron transfer activity"/>
    <property type="evidence" value="ECO:0007669"/>
    <property type="project" value="InterPro"/>
</dbReference>
<keyword evidence="2" id="KW-0325">Glycoprotein</keyword>
<dbReference type="EMBL" id="JACGWO010000006">
    <property type="protein sequence ID" value="KAK4425353.1"/>
    <property type="molecule type" value="Genomic_DNA"/>
</dbReference>
<evidence type="ECO:0000256" key="1">
    <source>
        <dbReference type="ARBA" id="ARBA00022723"/>
    </source>
</evidence>
<keyword evidence="5" id="KW-1185">Reference proteome</keyword>
<dbReference type="CDD" id="cd04216">
    <property type="entry name" value="Phytocyanin"/>
    <property type="match status" value="1"/>
</dbReference>
<proteinExistence type="predicted"/>
<accession>A0AAE1Y962</accession>
<dbReference type="PROSITE" id="PS51485">
    <property type="entry name" value="PHYTOCYANIN"/>
    <property type="match status" value="1"/>
</dbReference>
<feature type="domain" description="Phytocyanin" evidence="3">
    <location>
        <begin position="10"/>
        <end position="111"/>
    </location>
</feature>
<evidence type="ECO:0000313" key="4">
    <source>
        <dbReference type="EMBL" id="KAK4425353.1"/>
    </source>
</evidence>
<reference evidence="4" key="1">
    <citation type="submission" date="2020-06" db="EMBL/GenBank/DDBJ databases">
        <authorList>
            <person name="Li T."/>
            <person name="Hu X."/>
            <person name="Zhang T."/>
            <person name="Song X."/>
            <person name="Zhang H."/>
            <person name="Dai N."/>
            <person name="Sheng W."/>
            <person name="Hou X."/>
            <person name="Wei L."/>
        </authorList>
    </citation>
    <scope>NUCLEOTIDE SEQUENCE</scope>
    <source>
        <strain evidence="4">3651</strain>
        <tissue evidence="4">Leaf</tissue>
    </source>
</reference>
<sequence>MAVLGGSMGAVYNVGDNVGWTNTGVDYQRWSDAHVFEVGDKIVFDYDPEKHDVLEVSEEDYNSCNASNPISRYTSGHDELEIVTPGTFYYICSFFNMCRDDKQKVVIKIEKDESPSPPFSSPPDRVCKRTSAASSSLSFSKHFAGLLVSCVLLALYLH</sequence>
<dbReference type="Pfam" id="PF02298">
    <property type="entry name" value="Cu_bind_like"/>
    <property type="match status" value="1"/>
</dbReference>
<reference evidence="4" key="2">
    <citation type="journal article" date="2024" name="Plant">
        <title>Genomic evolution and insights into agronomic trait innovations of Sesamum species.</title>
        <authorList>
            <person name="Miao H."/>
            <person name="Wang L."/>
            <person name="Qu L."/>
            <person name="Liu H."/>
            <person name="Sun Y."/>
            <person name="Le M."/>
            <person name="Wang Q."/>
            <person name="Wei S."/>
            <person name="Zheng Y."/>
            <person name="Lin W."/>
            <person name="Duan Y."/>
            <person name="Cao H."/>
            <person name="Xiong S."/>
            <person name="Wang X."/>
            <person name="Wei L."/>
            <person name="Li C."/>
            <person name="Ma Q."/>
            <person name="Ju M."/>
            <person name="Zhao R."/>
            <person name="Li G."/>
            <person name="Mu C."/>
            <person name="Tian Q."/>
            <person name="Mei H."/>
            <person name="Zhang T."/>
            <person name="Gao T."/>
            <person name="Zhang H."/>
        </authorList>
    </citation>
    <scope>NUCLEOTIDE SEQUENCE</scope>
    <source>
        <strain evidence="4">3651</strain>
    </source>
</reference>
<keyword evidence="1" id="KW-0479">Metal-binding</keyword>
<dbReference type="InterPro" id="IPR039391">
    <property type="entry name" value="Phytocyanin-like"/>
</dbReference>
<dbReference type="AlphaFoldDB" id="A0AAE1Y962"/>
<dbReference type="Proteomes" id="UP001293254">
    <property type="component" value="Unassembled WGS sequence"/>
</dbReference>
<dbReference type="Gene3D" id="2.60.40.420">
    <property type="entry name" value="Cupredoxins - blue copper proteins"/>
    <property type="match status" value="1"/>
</dbReference>